<keyword evidence="9 11" id="KW-0482">Metalloprotease</keyword>
<dbReference type="EC" id="3.4.24.-" evidence="11"/>
<proteinExistence type="inferred from homology"/>
<evidence type="ECO:0000256" key="6">
    <source>
        <dbReference type="ARBA" id="ARBA00022801"/>
    </source>
</evidence>
<dbReference type="Proteomes" id="UP000232221">
    <property type="component" value="Chromosome"/>
</dbReference>
<evidence type="ECO:0000256" key="10">
    <source>
        <dbReference type="ARBA" id="ARBA00023136"/>
    </source>
</evidence>
<feature type="transmembrane region" description="Helical" evidence="11">
    <location>
        <begin position="108"/>
        <end position="135"/>
    </location>
</feature>
<feature type="transmembrane region" description="Helical" evidence="11">
    <location>
        <begin position="403"/>
        <end position="421"/>
    </location>
</feature>
<evidence type="ECO:0000256" key="7">
    <source>
        <dbReference type="ARBA" id="ARBA00022833"/>
    </source>
</evidence>
<keyword evidence="4 13" id="KW-0645">Protease</keyword>
<feature type="transmembrane region" description="Helical" evidence="11">
    <location>
        <begin position="6"/>
        <end position="24"/>
    </location>
</feature>
<dbReference type="CDD" id="cd06163">
    <property type="entry name" value="S2P-M50_PDZ_RseP-like"/>
    <property type="match status" value="1"/>
</dbReference>
<keyword evidence="10 11" id="KW-0472">Membrane</keyword>
<evidence type="ECO:0000256" key="8">
    <source>
        <dbReference type="ARBA" id="ARBA00022989"/>
    </source>
</evidence>
<evidence type="ECO:0000256" key="2">
    <source>
        <dbReference type="ARBA" id="ARBA00004141"/>
    </source>
</evidence>
<feature type="domain" description="Peptidase M50" evidence="12">
    <location>
        <begin position="15"/>
        <end position="414"/>
    </location>
</feature>
<dbReference type="RefSeq" id="WP_100670863.1">
    <property type="nucleotide sequence ID" value="NZ_CP022510.1"/>
</dbReference>
<keyword evidence="11" id="KW-0479">Metal-binding</keyword>
<dbReference type="KEGG" id="mcol:MCOLE_v1c03050"/>
<dbReference type="OrthoDB" id="9782003at2"/>
<dbReference type="NCBIfam" id="TIGR00054">
    <property type="entry name" value="RIP metalloprotease RseP"/>
    <property type="match status" value="1"/>
</dbReference>
<dbReference type="PANTHER" id="PTHR42837:SF2">
    <property type="entry name" value="MEMBRANE METALLOPROTEASE ARASP2, CHLOROPLASTIC-RELATED"/>
    <property type="match status" value="1"/>
</dbReference>
<keyword evidence="7 11" id="KW-0862">Zinc</keyword>
<accession>A0A2K8P267</accession>
<dbReference type="AlphaFoldDB" id="A0A2K8P267"/>
<dbReference type="InterPro" id="IPR008915">
    <property type="entry name" value="Peptidase_M50"/>
</dbReference>
<organism evidence="13 14">
    <name type="scientific">Mesoplasma coleopterae</name>
    <dbReference type="NCBI Taxonomy" id="324078"/>
    <lineage>
        <taxon>Bacteria</taxon>
        <taxon>Bacillati</taxon>
        <taxon>Mycoplasmatota</taxon>
        <taxon>Mollicutes</taxon>
        <taxon>Entomoplasmatales</taxon>
        <taxon>Entomoplasmataceae</taxon>
        <taxon>Mesoplasma</taxon>
    </lineage>
</organism>
<evidence type="ECO:0000256" key="4">
    <source>
        <dbReference type="ARBA" id="ARBA00022670"/>
    </source>
</evidence>
<dbReference type="GO" id="GO:0006508">
    <property type="term" value="P:proteolysis"/>
    <property type="evidence" value="ECO:0007669"/>
    <property type="project" value="UniProtKB-KW"/>
</dbReference>
<evidence type="ECO:0000259" key="12">
    <source>
        <dbReference type="Pfam" id="PF02163"/>
    </source>
</evidence>
<dbReference type="GO" id="GO:0004222">
    <property type="term" value="F:metalloendopeptidase activity"/>
    <property type="evidence" value="ECO:0007669"/>
    <property type="project" value="InterPro"/>
</dbReference>
<keyword evidence="8 11" id="KW-1133">Transmembrane helix</keyword>
<comment type="similarity">
    <text evidence="3 11">Belongs to the peptidase M50B family.</text>
</comment>
<dbReference type="PANTHER" id="PTHR42837">
    <property type="entry name" value="REGULATOR OF SIGMA-E PROTEASE RSEP"/>
    <property type="match status" value="1"/>
</dbReference>
<protein>
    <recommendedName>
        <fullName evidence="11">Zinc metalloprotease</fullName>
        <ecNumber evidence="11">3.4.24.-</ecNumber>
    </recommendedName>
</protein>
<comment type="cofactor">
    <cofactor evidence="1 11">
        <name>Zn(2+)</name>
        <dbReference type="ChEBI" id="CHEBI:29105"/>
    </cofactor>
</comment>
<evidence type="ECO:0000256" key="1">
    <source>
        <dbReference type="ARBA" id="ARBA00001947"/>
    </source>
</evidence>
<dbReference type="InterPro" id="IPR004387">
    <property type="entry name" value="Pept_M50_Zn"/>
</dbReference>
<keyword evidence="6 11" id="KW-0378">Hydrolase</keyword>
<dbReference type="GO" id="GO:0016020">
    <property type="term" value="C:membrane"/>
    <property type="evidence" value="ECO:0007669"/>
    <property type="project" value="UniProtKB-SubCell"/>
</dbReference>
<evidence type="ECO:0000256" key="3">
    <source>
        <dbReference type="ARBA" id="ARBA00007931"/>
    </source>
</evidence>
<gene>
    <name evidence="13" type="primary">rseP</name>
    <name evidence="13" type="ORF">MCOLE_v1c03050</name>
</gene>
<name>A0A2K8P267_9MOLU</name>
<dbReference type="EMBL" id="CP024968">
    <property type="protein sequence ID" value="ATZ20819.1"/>
    <property type="molecule type" value="Genomic_DNA"/>
</dbReference>
<dbReference type="GO" id="GO:0046872">
    <property type="term" value="F:metal ion binding"/>
    <property type="evidence" value="ECO:0007669"/>
    <property type="project" value="UniProtKB-KW"/>
</dbReference>
<comment type="subcellular location">
    <subcellularLocation>
        <location evidence="2">Membrane</location>
        <topology evidence="2">Multi-pass membrane protein</topology>
    </subcellularLocation>
</comment>
<reference evidence="13 14" key="1">
    <citation type="submission" date="2017-11" db="EMBL/GenBank/DDBJ databases">
        <title>Genome sequence of Mesoplasma coleopterae BARC 779 (ATCC 49583).</title>
        <authorList>
            <person name="Lo W.-S."/>
            <person name="Kuo C.-H."/>
        </authorList>
    </citation>
    <scope>NUCLEOTIDE SEQUENCE [LARGE SCALE GENOMIC DNA]</scope>
    <source>
        <strain evidence="13 14">BARC 779</strain>
    </source>
</reference>
<keyword evidence="14" id="KW-1185">Reference proteome</keyword>
<evidence type="ECO:0000256" key="9">
    <source>
        <dbReference type="ARBA" id="ARBA00023049"/>
    </source>
</evidence>
<evidence type="ECO:0000256" key="5">
    <source>
        <dbReference type="ARBA" id="ARBA00022692"/>
    </source>
</evidence>
<evidence type="ECO:0000313" key="13">
    <source>
        <dbReference type="EMBL" id="ATZ20819.1"/>
    </source>
</evidence>
<keyword evidence="5 11" id="KW-0812">Transmembrane</keyword>
<evidence type="ECO:0000313" key="14">
    <source>
        <dbReference type="Proteomes" id="UP000232221"/>
    </source>
</evidence>
<dbReference type="Pfam" id="PF02163">
    <property type="entry name" value="Peptidase_M50"/>
    <property type="match status" value="1"/>
</dbReference>
<sequence length="426" mass="48154">MGSVLIVILSILISIIVVLVLITLHELGHFIVAKLSKAYVFEFAIGFGPKLFVVKTKETWYSVRLIPLGGYVSIASDFVEPPKGREEEFEKIPDARKIDYAIKWKKTLFILFGPLINLFIAYILIFSVMFGVGYMPSDPNFYGQNFSTNSIAYKMIAKNEGIKPEEGNKYVSNHLKVAITGWNVQLVDKTQKDIKDWEFTVSKKESAPTYKEISAMFNDGKKEVYEYITKYNLDDQTIVKFQFEYLKLDNLYSGKLTTEKEKTTDWATLEDNPITIWKKAKQITGIAIAPPDRHFKNGAQKFGYTFVETWNQSFSLLVGIGKFFTGDFSAISGPVGIAKSSIGTTTTATTSMTASRIFYVSSISANLFMLNMLPFPPLDGYKFWETLVEWVTKKEVSQKTKTIIYATGAILLISFIVVVTIKDFII</sequence>
<evidence type="ECO:0000256" key="11">
    <source>
        <dbReference type="RuleBase" id="RU362031"/>
    </source>
</evidence>